<evidence type="ECO:0000256" key="6">
    <source>
        <dbReference type="SAM" id="Phobius"/>
    </source>
</evidence>
<dbReference type="InterPro" id="IPR003689">
    <property type="entry name" value="ZIP"/>
</dbReference>
<feature type="transmembrane region" description="Helical" evidence="6">
    <location>
        <begin position="46"/>
        <end position="67"/>
    </location>
</feature>
<feature type="compositionally biased region" description="Low complexity" evidence="5">
    <location>
        <begin position="595"/>
        <end position="606"/>
    </location>
</feature>
<feature type="compositionally biased region" description="Basic and acidic residues" evidence="5">
    <location>
        <begin position="134"/>
        <end position="149"/>
    </location>
</feature>
<feature type="transmembrane region" description="Helical" evidence="6">
    <location>
        <begin position="1197"/>
        <end position="1218"/>
    </location>
</feature>
<feature type="compositionally biased region" description="Low complexity" evidence="5">
    <location>
        <begin position="401"/>
        <end position="456"/>
    </location>
</feature>
<feature type="region of interest" description="Disordered" evidence="5">
    <location>
        <begin position="897"/>
        <end position="985"/>
    </location>
</feature>
<feature type="compositionally biased region" description="Basic and acidic residues" evidence="5">
    <location>
        <begin position="1063"/>
        <end position="1072"/>
    </location>
</feature>
<feature type="region of interest" description="Disordered" evidence="5">
    <location>
        <begin position="1012"/>
        <end position="1034"/>
    </location>
</feature>
<accession>A0ABQ7GA00</accession>
<feature type="region of interest" description="Disordered" evidence="5">
    <location>
        <begin position="547"/>
        <end position="606"/>
    </location>
</feature>
<dbReference type="EMBL" id="MU069949">
    <property type="protein sequence ID" value="KAF5831438.1"/>
    <property type="molecule type" value="Genomic_DNA"/>
</dbReference>
<protein>
    <submittedName>
        <fullName evidence="7">ZIP zinc transporter-domain-containing protein</fullName>
    </submittedName>
</protein>
<feature type="transmembrane region" description="Helical" evidence="6">
    <location>
        <begin position="16"/>
        <end position="39"/>
    </location>
</feature>
<reference evidence="7" key="1">
    <citation type="submission" date="2017-08" db="EMBL/GenBank/DDBJ databases">
        <authorList>
            <person name="Polle J.E."/>
            <person name="Barry K."/>
            <person name="Cushman J."/>
            <person name="Schmutz J."/>
            <person name="Tran D."/>
            <person name="Hathwaick L.T."/>
            <person name="Yim W.C."/>
            <person name="Jenkins J."/>
            <person name="Mckie-Krisberg Z.M."/>
            <person name="Prochnik S."/>
            <person name="Lindquist E."/>
            <person name="Dockter R.B."/>
            <person name="Adam C."/>
            <person name="Molina H."/>
            <person name="Bunkerborg J."/>
            <person name="Jin E."/>
            <person name="Buchheim M."/>
            <person name="Magnuson J."/>
        </authorList>
    </citation>
    <scope>NUCLEOTIDE SEQUENCE</scope>
    <source>
        <strain evidence="7">CCAP 19/18</strain>
    </source>
</reference>
<feature type="transmembrane region" description="Helical" evidence="6">
    <location>
        <begin position="1133"/>
        <end position="1154"/>
    </location>
</feature>
<feature type="compositionally biased region" description="Basic residues" evidence="5">
    <location>
        <begin position="897"/>
        <end position="909"/>
    </location>
</feature>
<comment type="caution">
    <text evidence="7">The sequence shown here is derived from an EMBL/GenBank/DDBJ whole genome shotgun (WGS) entry which is preliminary data.</text>
</comment>
<dbReference type="Pfam" id="PF02535">
    <property type="entry name" value="Zip"/>
    <property type="match status" value="1"/>
</dbReference>
<organism evidence="7 8">
    <name type="scientific">Dunaliella salina</name>
    <name type="common">Green alga</name>
    <name type="synonym">Protococcus salinus</name>
    <dbReference type="NCBI Taxonomy" id="3046"/>
    <lineage>
        <taxon>Eukaryota</taxon>
        <taxon>Viridiplantae</taxon>
        <taxon>Chlorophyta</taxon>
        <taxon>core chlorophytes</taxon>
        <taxon>Chlorophyceae</taxon>
        <taxon>CS clade</taxon>
        <taxon>Chlamydomonadales</taxon>
        <taxon>Dunaliellaceae</taxon>
        <taxon>Dunaliella</taxon>
    </lineage>
</organism>
<feature type="transmembrane region" description="Helical" evidence="6">
    <location>
        <begin position="1104"/>
        <end position="1127"/>
    </location>
</feature>
<feature type="compositionally biased region" description="Basic and acidic residues" evidence="5">
    <location>
        <begin position="1086"/>
        <end position="1099"/>
    </location>
</feature>
<gene>
    <name evidence="7" type="ORF">DUNSADRAFT_13146</name>
</gene>
<feature type="region of interest" description="Disordered" evidence="5">
    <location>
        <begin position="343"/>
        <end position="535"/>
    </location>
</feature>
<evidence type="ECO:0000256" key="5">
    <source>
        <dbReference type="SAM" id="MobiDB-lite"/>
    </source>
</evidence>
<feature type="region of interest" description="Disordered" evidence="5">
    <location>
        <begin position="1048"/>
        <end position="1100"/>
    </location>
</feature>
<evidence type="ECO:0000256" key="1">
    <source>
        <dbReference type="ARBA" id="ARBA00004141"/>
    </source>
</evidence>
<feature type="compositionally biased region" description="Low complexity" evidence="5">
    <location>
        <begin position="706"/>
        <end position="718"/>
    </location>
</feature>
<dbReference type="PANTHER" id="PTHR11040:SF205">
    <property type="entry name" value="ZINC TRANSPORTER ZUPT"/>
    <property type="match status" value="1"/>
</dbReference>
<proteinExistence type="predicted"/>
<feature type="region of interest" description="Disordered" evidence="5">
    <location>
        <begin position="703"/>
        <end position="723"/>
    </location>
</feature>
<dbReference type="PANTHER" id="PTHR11040">
    <property type="entry name" value="ZINC/IRON TRANSPORTER"/>
    <property type="match status" value="1"/>
</dbReference>
<feature type="compositionally biased region" description="Low complexity" evidence="5">
    <location>
        <begin position="463"/>
        <end position="476"/>
    </location>
</feature>
<feature type="compositionally biased region" description="Low complexity" evidence="5">
    <location>
        <begin position="203"/>
        <end position="218"/>
    </location>
</feature>
<evidence type="ECO:0000256" key="3">
    <source>
        <dbReference type="ARBA" id="ARBA00022989"/>
    </source>
</evidence>
<evidence type="ECO:0000313" key="8">
    <source>
        <dbReference type="Proteomes" id="UP000815325"/>
    </source>
</evidence>
<keyword evidence="8" id="KW-1185">Reference proteome</keyword>
<evidence type="ECO:0000256" key="4">
    <source>
        <dbReference type="ARBA" id="ARBA00023136"/>
    </source>
</evidence>
<evidence type="ECO:0000256" key="2">
    <source>
        <dbReference type="ARBA" id="ARBA00022692"/>
    </source>
</evidence>
<feature type="region of interest" description="Disordered" evidence="5">
    <location>
        <begin position="638"/>
        <end position="690"/>
    </location>
</feature>
<keyword evidence="4 6" id="KW-0472">Membrane</keyword>
<feature type="compositionally biased region" description="Low complexity" evidence="5">
    <location>
        <begin position="672"/>
        <end position="690"/>
    </location>
</feature>
<sequence>MGENAGGEVEGRTNRLGLAFGVVIGAGFMTTVGATVIFFSRRANTALLAAMLGLSAGVILYVSFVGLYITESVHGFQDSGYEGSWPLRHATFCFFGGMLLMWLLEKLSSAIISLDKCWGSCGNKKKGGRMGGPRGDEREEGGIDHWEREGLGAEPRMASVLVSSTHDNPLSFPPFVLVEEEDDKPAFLGMRMPAPDPRYTRIQPSSSTNAPAPTSSQALDRASNQSCAPAGTSHHQGHSLMSDSPSPLSPPTPGHDGSASPLAATQQGGEQGGVVPPEGASAAVAVQHGGGSAAGFSGDGGGSAAAIQHGGGNSYAGCSGGGGAAAVHCGGGRSAAGCSGGGDGGGGGGSVTGRASQAGAESVQHHVSHPAPPLAPPAPPPPSPPPPSPSAFHVGTDKQQEQQQQQQEHQHQQQHPQNQQQQEHQHQQQHPQNHQQQQQQQQQQQHGHQYPQNQQQHQHRHQQQQLQQRQLQQPQESHLHQLDSSGQQAGWPHPKPRVLMPSLPDPSVSGGSHSSSSNSNSSSNGNSASRNEHEIKAANCEAAECRVANRSQDAQEIQEDNRPQGAQEILKGGVQGEEPAIGSRPLSSRPQPECEQQQQQQQQQLLEQQAWQARRVWQFRSSSLGRCGTAAAAARAQGGNLAASGEQWHTDRGPETYTESVQQVPCTASRPQSSRLGEESQQQQQRLEQQAWQARRAWQFRSSSLGRRGTATAAAAAGSHGQTPAPCVELWGGLGKRTTENGWREAGALGAGPSAGGAPRRLPNGRFACEEKESEGSGVSHPLPLQGWAAVSSVQGAPFSSVQLAPTPPPWWRQCSNRTHRSALSTTLTSEISCGDESREIEAELERSLEVGEGGLPFLSSTNSRPLSVTVDAPSPLPGPECFGQSKGARLDRQHALPRWRQHEKKRHSRGEEKRGGGGCGEGKGWKGKADGSVDLEDGVGERGWVGPLSKFNSSREPLGGWSEDGMEGMEGASQRGGGEESCCGRPPQWLGERLGGLMRWLVLCRRVPKNGTGEGEGTQGVAEPENSAWAPSGARGCVCKHKGQQHTCAQEGGSDEDGEAGSGKEDEHPGEQEGQSGGGGVNGRESGHQDGASKEEKRRLGRVGMLTGLAIAIHNFPEGMAAFLAVLGDPQAGISLAVAVAIHNVPEGMVIAFPIAISTGSKWRGWAYGAGAGMMEPIGALVAWGALGNRTDDRLVFGIIFGIVAGMMVAVCLTEVLPTAFNYDPEDKWVTKGIVLGLLIMAAGTIAF</sequence>
<feature type="compositionally biased region" description="Pro residues" evidence="5">
    <location>
        <begin position="370"/>
        <end position="389"/>
    </location>
</feature>
<comment type="subcellular location">
    <subcellularLocation>
        <location evidence="1">Membrane</location>
        <topology evidence="1">Multi-pass membrane protein</topology>
    </subcellularLocation>
</comment>
<feature type="region of interest" description="Disordered" evidence="5">
    <location>
        <begin position="125"/>
        <end position="149"/>
    </location>
</feature>
<feature type="transmembrane region" description="Helical" evidence="6">
    <location>
        <begin position="1166"/>
        <end position="1185"/>
    </location>
</feature>
<feature type="compositionally biased region" description="Low complexity" evidence="5">
    <location>
        <begin position="507"/>
        <end position="529"/>
    </location>
</feature>
<keyword evidence="3 6" id="KW-1133">Transmembrane helix</keyword>
<dbReference type="Proteomes" id="UP000815325">
    <property type="component" value="Unassembled WGS sequence"/>
</dbReference>
<evidence type="ECO:0000313" key="7">
    <source>
        <dbReference type="EMBL" id="KAF5831438.1"/>
    </source>
</evidence>
<feature type="compositionally biased region" description="Polar residues" evidence="5">
    <location>
        <begin position="657"/>
        <end position="671"/>
    </location>
</feature>
<name>A0ABQ7GA00_DUNSA</name>
<feature type="region of interest" description="Disordered" evidence="5">
    <location>
        <begin position="187"/>
        <end position="277"/>
    </location>
</feature>
<keyword evidence="2 6" id="KW-0812">Transmembrane</keyword>